<dbReference type="InterPro" id="IPR001226">
    <property type="entry name" value="Flavodoxin_CS"/>
</dbReference>
<organism evidence="2 4">
    <name type="scientific">Nocardia cyriacigeorgica</name>
    <dbReference type="NCBI Taxonomy" id="135487"/>
    <lineage>
        <taxon>Bacteria</taxon>
        <taxon>Bacillati</taxon>
        <taxon>Actinomycetota</taxon>
        <taxon>Actinomycetes</taxon>
        <taxon>Mycobacteriales</taxon>
        <taxon>Nocardiaceae</taxon>
        <taxon>Nocardia</taxon>
    </lineage>
</organism>
<evidence type="ECO:0000313" key="4">
    <source>
        <dbReference type="Proteomes" id="UP000468928"/>
    </source>
</evidence>
<gene>
    <name evidence="2" type="ORF">GV789_02080</name>
    <name evidence="3" type="ORF">GV794_05150</name>
</gene>
<evidence type="ECO:0000259" key="1">
    <source>
        <dbReference type="PROSITE" id="PS50902"/>
    </source>
</evidence>
<evidence type="ECO:0000313" key="5">
    <source>
        <dbReference type="Proteomes" id="UP000470876"/>
    </source>
</evidence>
<dbReference type="EMBL" id="JAAGUX010000006">
    <property type="protein sequence ID" value="NEW55052.1"/>
    <property type="molecule type" value="Genomic_DNA"/>
</dbReference>
<dbReference type="PROSITE" id="PS00201">
    <property type="entry name" value="FLAVODOXIN"/>
    <property type="match status" value="1"/>
</dbReference>
<dbReference type="RefSeq" id="WP_163821953.1">
    <property type="nucleotide sequence ID" value="NZ_JAAGUX010000006.1"/>
</dbReference>
<dbReference type="AlphaFoldDB" id="A0A6P1D0Z7"/>
<evidence type="ECO:0000313" key="2">
    <source>
        <dbReference type="EMBL" id="NEW43254.1"/>
    </source>
</evidence>
<dbReference type="SUPFAM" id="SSF52218">
    <property type="entry name" value="Flavoproteins"/>
    <property type="match status" value="1"/>
</dbReference>
<dbReference type="Pfam" id="PF00258">
    <property type="entry name" value="Flavodoxin_1"/>
    <property type="match status" value="1"/>
</dbReference>
<dbReference type="InterPro" id="IPR029039">
    <property type="entry name" value="Flavoprotein-like_sf"/>
</dbReference>
<dbReference type="GO" id="GO:0009055">
    <property type="term" value="F:electron transfer activity"/>
    <property type="evidence" value="ECO:0007669"/>
    <property type="project" value="InterPro"/>
</dbReference>
<comment type="caution">
    <text evidence="2">The sequence shown here is derived from an EMBL/GenBank/DDBJ whole genome shotgun (WGS) entry which is preliminary data.</text>
</comment>
<accession>A0A6P1D0Z7</accession>
<name>A0A6P1D0Z7_9NOCA</name>
<dbReference type="Gene3D" id="3.40.50.360">
    <property type="match status" value="1"/>
</dbReference>
<dbReference type="Proteomes" id="UP000470876">
    <property type="component" value="Unassembled WGS sequence"/>
</dbReference>
<dbReference type="EMBL" id="JAAGUZ010000004">
    <property type="protein sequence ID" value="NEW43254.1"/>
    <property type="molecule type" value="Genomic_DNA"/>
</dbReference>
<reference evidence="4 5" key="1">
    <citation type="submission" date="2020-01" db="EMBL/GenBank/DDBJ databases">
        <title>Genetics and antimicrobial susceptibilities of Nocardia species isolated from the soil; a comparison with species isolated from humans.</title>
        <authorList>
            <person name="Carrasco G."/>
            <person name="Monzon S."/>
            <person name="Sansegundo M."/>
            <person name="Garcia E."/>
            <person name="Garrido N."/>
            <person name="Medina M.J."/>
            <person name="Villalon P."/>
            <person name="Ramirez-Arocha A.C."/>
            <person name="Jimenez P."/>
            <person name="Cuesta I."/>
            <person name="Valdezate S."/>
        </authorList>
    </citation>
    <scope>NUCLEOTIDE SEQUENCE [LARGE SCALE GENOMIC DNA]</scope>
    <source>
        <strain evidence="2 4">CNM20110639</strain>
        <strain evidence="3 5">CNM20110649</strain>
    </source>
</reference>
<dbReference type="Proteomes" id="UP000468928">
    <property type="component" value="Unassembled WGS sequence"/>
</dbReference>
<feature type="domain" description="Flavodoxin-like" evidence="1">
    <location>
        <begin position="3"/>
        <end position="165"/>
    </location>
</feature>
<keyword evidence="5" id="KW-1185">Reference proteome</keyword>
<evidence type="ECO:0000313" key="3">
    <source>
        <dbReference type="EMBL" id="NEW55052.1"/>
    </source>
</evidence>
<protein>
    <recommendedName>
        <fullName evidence="1">Flavodoxin-like domain-containing protein</fullName>
    </recommendedName>
</protein>
<dbReference type="PROSITE" id="PS50902">
    <property type="entry name" value="FLAVODOXIN_LIKE"/>
    <property type="match status" value="1"/>
</dbReference>
<dbReference type="InterPro" id="IPR008254">
    <property type="entry name" value="Flavodoxin/NO_synth"/>
</dbReference>
<proteinExistence type="predicted"/>
<dbReference type="GO" id="GO:0010181">
    <property type="term" value="F:FMN binding"/>
    <property type="evidence" value="ECO:0007669"/>
    <property type="project" value="InterPro"/>
</dbReference>
<sequence>MRARVVYESMYGNTADVARAIAEGLREHATVEVLDVASAERASTLPLVDLLVVGGPTHAFGLSRPSTRADAATRSGDAVTVDIGIREWLDTIEPVTAGSLAAAFGTKVAKPPWLPGSAARGTGKRLRKLGYQLVDHPMDFLVDGMTGPLTEGELGRALQWGQRLAIAGAERTARHP</sequence>